<evidence type="ECO:0000313" key="3">
    <source>
        <dbReference type="Proteomes" id="UP000308365"/>
    </source>
</evidence>
<feature type="transmembrane region" description="Helical" evidence="1">
    <location>
        <begin position="44"/>
        <end position="62"/>
    </location>
</feature>
<evidence type="ECO:0000313" key="2">
    <source>
        <dbReference type="EMBL" id="TKC48815.1"/>
    </source>
</evidence>
<dbReference type="Proteomes" id="UP000308365">
    <property type="component" value="Unassembled WGS sequence"/>
</dbReference>
<gene>
    <name evidence="2" type="ORF">EI555_019636</name>
</gene>
<comment type="caution">
    <text evidence="2">The sequence shown here is derived from an EMBL/GenBank/DDBJ whole genome shotgun (WGS) entry which is preliminary data.</text>
</comment>
<dbReference type="AlphaFoldDB" id="A0A4U1FG86"/>
<organism evidence="2 3">
    <name type="scientific">Monodon monoceros</name>
    <name type="common">Narwhal</name>
    <name type="synonym">Ceratodon monodon</name>
    <dbReference type="NCBI Taxonomy" id="40151"/>
    <lineage>
        <taxon>Eukaryota</taxon>
        <taxon>Metazoa</taxon>
        <taxon>Chordata</taxon>
        <taxon>Craniata</taxon>
        <taxon>Vertebrata</taxon>
        <taxon>Euteleostomi</taxon>
        <taxon>Mammalia</taxon>
        <taxon>Eutheria</taxon>
        <taxon>Laurasiatheria</taxon>
        <taxon>Artiodactyla</taxon>
        <taxon>Whippomorpha</taxon>
        <taxon>Cetacea</taxon>
        <taxon>Odontoceti</taxon>
        <taxon>Monodontidae</taxon>
        <taxon>Monodon</taxon>
    </lineage>
</organism>
<sequence>MALWATIPQILNYICQYLGVGRQTQQPGWVTASPTLTACAGLRLQWSVGVTGVVVMLVVVFFPKHWKSIGFPASAPWCLCSYCTPWMR</sequence>
<keyword evidence="1" id="KW-0812">Transmembrane</keyword>
<dbReference type="EMBL" id="RWIC01000145">
    <property type="protein sequence ID" value="TKC48815.1"/>
    <property type="molecule type" value="Genomic_DNA"/>
</dbReference>
<name>A0A4U1FG86_MONMO</name>
<keyword evidence="1" id="KW-0472">Membrane</keyword>
<accession>A0A4U1FG86</accession>
<evidence type="ECO:0000256" key="1">
    <source>
        <dbReference type="SAM" id="Phobius"/>
    </source>
</evidence>
<proteinExistence type="predicted"/>
<protein>
    <submittedName>
        <fullName evidence="2">Uncharacterized protein</fullName>
    </submittedName>
</protein>
<keyword evidence="1" id="KW-1133">Transmembrane helix</keyword>
<reference evidence="3" key="1">
    <citation type="journal article" date="2019" name="IScience">
        <title>Narwhal Genome Reveals Long-Term Low Genetic Diversity despite Current Large Abundance Size.</title>
        <authorList>
            <person name="Westbury M.V."/>
            <person name="Petersen B."/>
            <person name="Garde E."/>
            <person name="Heide-Jorgensen M.P."/>
            <person name="Lorenzen E.D."/>
        </authorList>
    </citation>
    <scope>NUCLEOTIDE SEQUENCE [LARGE SCALE GENOMIC DNA]</scope>
</reference>